<dbReference type="Pfam" id="PF07654">
    <property type="entry name" value="C1-set"/>
    <property type="match status" value="3"/>
</dbReference>
<sequence>MLIFKLSLQHLASSPPCHAQLRAVPAVFSVGSSRPRPRGVWVARGPSAGRQKPAGAPRRGPLRRRPSPAVSAQAPVVYPLKPCACDEVNVTVACFVSSYFPQPATVSWVSSTAYDALTYPAVVGDNSLYSFSSQLTTPVSNLEGNDIQCNVEHSSTDTSITKNFGGEEGDKEWGCSGHRTMRWGSPRARPRCSGCRTESAPTTKPYTALSTSLEVALENPSLDALYLSQEANLTCVAANVKTPSGISFSWQRQKATPLDVVHGEAVKQDNGLYRVTSAAKVCAEDWNSGETFSCTVSGSELPSSITKSSKKNLGRSSPFPAPTVLVLPPSPEELALGETATLTCLATRFNPKDILVTWTQQDRSVPAGSFTVFGPEEDGDGYTVYSKLSIPAEEWQRGDSFACVVGHEGNPVTFVHKSLDKASGKPAAVNISVVLADAELTCY</sequence>
<dbReference type="SMART" id="SM00407">
    <property type="entry name" value="IGc1"/>
    <property type="match status" value="3"/>
</dbReference>
<dbReference type="Ensembl" id="ENSDNVT00000001564.1">
    <property type="protein sequence ID" value="ENSDNVP00000001322.1"/>
    <property type="gene ID" value="ENSDNVG00000000846.1"/>
</dbReference>
<keyword evidence="1" id="KW-0393">Immunoglobulin domain</keyword>
<dbReference type="PANTHER" id="PTHR23411">
    <property type="entry name" value="TAPASIN"/>
    <property type="match status" value="1"/>
</dbReference>
<dbReference type="InterPro" id="IPR050380">
    <property type="entry name" value="Immune_Resp_Modulators"/>
</dbReference>
<dbReference type="FunFam" id="2.60.40.10:FF:000463">
    <property type="entry name" value="Immunoglobulin heavy constant gamma 1"/>
    <property type="match status" value="1"/>
</dbReference>
<accession>A0A8C4P2D6</accession>
<organism evidence="4 5">
    <name type="scientific">Dromaius novaehollandiae</name>
    <name type="common">Emu</name>
    <dbReference type="NCBI Taxonomy" id="8790"/>
    <lineage>
        <taxon>Eukaryota</taxon>
        <taxon>Metazoa</taxon>
        <taxon>Chordata</taxon>
        <taxon>Craniata</taxon>
        <taxon>Vertebrata</taxon>
        <taxon>Euteleostomi</taxon>
        <taxon>Archelosauria</taxon>
        <taxon>Archosauria</taxon>
        <taxon>Dinosauria</taxon>
        <taxon>Saurischia</taxon>
        <taxon>Theropoda</taxon>
        <taxon>Coelurosauria</taxon>
        <taxon>Aves</taxon>
        <taxon>Palaeognathae</taxon>
        <taxon>Casuariiformes</taxon>
        <taxon>Dromaiidae</taxon>
        <taxon>Dromaius</taxon>
    </lineage>
</organism>
<dbReference type="SUPFAM" id="SSF48726">
    <property type="entry name" value="Immunoglobulin"/>
    <property type="match status" value="3"/>
</dbReference>
<dbReference type="AlphaFoldDB" id="A0A8C4P2D6"/>
<dbReference type="CDD" id="cd05768">
    <property type="entry name" value="IgC1_CH3_IgAGD_CH4_IgAEM"/>
    <property type="match status" value="1"/>
</dbReference>
<evidence type="ECO:0000313" key="5">
    <source>
        <dbReference type="Proteomes" id="UP000694423"/>
    </source>
</evidence>
<keyword evidence="5" id="KW-1185">Reference proteome</keyword>
<dbReference type="Proteomes" id="UP000694423">
    <property type="component" value="Unplaced"/>
</dbReference>
<protein>
    <recommendedName>
        <fullName evidence="3">Ig-like domain-containing protein</fullName>
    </recommendedName>
</protein>
<feature type="region of interest" description="Disordered" evidence="2">
    <location>
        <begin position="39"/>
        <end position="68"/>
    </location>
</feature>
<dbReference type="FunFam" id="2.60.40.10:FF:000998">
    <property type="entry name" value="Immunoglobulin heavy constant epsilon"/>
    <property type="match status" value="1"/>
</dbReference>
<evidence type="ECO:0000256" key="2">
    <source>
        <dbReference type="SAM" id="MobiDB-lite"/>
    </source>
</evidence>
<evidence type="ECO:0000256" key="1">
    <source>
        <dbReference type="ARBA" id="ARBA00023319"/>
    </source>
</evidence>
<dbReference type="InterPro" id="IPR013783">
    <property type="entry name" value="Ig-like_fold"/>
</dbReference>
<reference evidence="4" key="2">
    <citation type="submission" date="2025-09" db="UniProtKB">
        <authorList>
            <consortium name="Ensembl"/>
        </authorList>
    </citation>
    <scope>IDENTIFICATION</scope>
</reference>
<evidence type="ECO:0000259" key="3">
    <source>
        <dbReference type="PROSITE" id="PS50835"/>
    </source>
</evidence>
<dbReference type="InterPro" id="IPR036179">
    <property type="entry name" value="Ig-like_dom_sf"/>
</dbReference>
<name>A0A8C4P2D6_DRONO</name>
<feature type="domain" description="Ig-like" evidence="3">
    <location>
        <begin position="205"/>
        <end position="306"/>
    </location>
</feature>
<dbReference type="PROSITE" id="PS50835">
    <property type="entry name" value="IG_LIKE"/>
    <property type="match status" value="3"/>
</dbReference>
<evidence type="ECO:0000313" key="4">
    <source>
        <dbReference type="Ensembl" id="ENSDNVP00000001322.1"/>
    </source>
</evidence>
<feature type="domain" description="Ig-like" evidence="3">
    <location>
        <begin position="322"/>
        <end position="420"/>
    </location>
</feature>
<dbReference type="PROSITE" id="PS00290">
    <property type="entry name" value="IG_MHC"/>
    <property type="match status" value="1"/>
</dbReference>
<dbReference type="InterPro" id="IPR003597">
    <property type="entry name" value="Ig_C1-set"/>
</dbReference>
<dbReference type="InterPro" id="IPR003006">
    <property type="entry name" value="Ig/MHC_CS"/>
</dbReference>
<dbReference type="InterPro" id="IPR007110">
    <property type="entry name" value="Ig-like_dom"/>
</dbReference>
<reference evidence="4" key="1">
    <citation type="submission" date="2025-08" db="UniProtKB">
        <authorList>
            <consortium name="Ensembl"/>
        </authorList>
    </citation>
    <scope>IDENTIFICATION</scope>
</reference>
<feature type="domain" description="Ig-like" evidence="3">
    <location>
        <begin position="68"/>
        <end position="161"/>
    </location>
</feature>
<dbReference type="Gene3D" id="2.60.40.10">
    <property type="entry name" value="Immunoglobulins"/>
    <property type="match status" value="3"/>
</dbReference>
<proteinExistence type="predicted"/>